<dbReference type="GO" id="GO:0000448">
    <property type="term" value="P:cleavage in ITS2 between 5.8S rRNA and LSU-rRNA of tricistronic rRNA transcript (SSU-rRNA, 5.8S rRNA, LSU-rRNA)"/>
    <property type="evidence" value="ECO:0007669"/>
    <property type="project" value="TreeGrafter"/>
</dbReference>
<name>A0A2C5XSZ4_9HYPO</name>
<evidence type="ECO:0000256" key="8">
    <source>
        <dbReference type="ARBA" id="ARBA00022741"/>
    </source>
</evidence>
<reference evidence="14 15" key="1">
    <citation type="submission" date="2017-06" db="EMBL/GenBank/DDBJ databases">
        <title>Ant-infecting Ophiocordyceps genomes reveal a high diversity of potential behavioral manipulation genes and a possible major role for enterotoxins.</title>
        <authorList>
            <person name="De Bekker C."/>
            <person name="Evans H.C."/>
            <person name="Brachmann A."/>
            <person name="Hughes D.P."/>
        </authorList>
    </citation>
    <scope>NUCLEOTIDE SEQUENCE [LARGE SCALE GENOMIC DNA]</scope>
    <source>
        <strain evidence="14 15">Map64</strain>
    </source>
</reference>
<evidence type="ECO:0000256" key="6">
    <source>
        <dbReference type="ARBA" id="ARBA00022552"/>
    </source>
</evidence>
<comment type="similarity">
    <text evidence="3">Belongs to the Clp1 family. NOL9/GRC3 subfamily.</text>
</comment>
<feature type="domain" description="Clp1 P-loop" evidence="13">
    <location>
        <begin position="261"/>
        <end position="457"/>
    </location>
</feature>
<dbReference type="AlphaFoldDB" id="A0A2C5XSZ4"/>
<dbReference type="InterPro" id="IPR027417">
    <property type="entry name" value="P-loop_NTPase"/>
</dbReference>
<keyword evidence="8" id="KW-0547">Nucleotide-binding</keyword>
<evidence type="ECO:0000313" key="15">
    <source>
        <dbReference type="Proteomes" id="UP000226192"/>
    </source>
</evidence>
<dbReference type="Proteomes" id="UP000226192">
    <property type="component" value="Unassembled WGS sequence"/>
</dbReference>
<keyword evidence="11" id="KW-0539">Nucleus</keyword>
<evidence type="ECO:0000256" key="3">
    <source>
        <dbReference type="ARBA" id="ARBA00011003"/>
    </source>
</evidence>
<dbReference type="GO" id="GO:0051731">
    <property type="term" value="F:polynucleotide 5'-hydroxyl-kinase activity"/>
    <property type="evidence" value="ECO:0007669"/>
    <property type="project" value="InterPro"/>
</dbReference>
<organism evidence="14 15">
    <name type="scientific">Ophiocordyceps australis</name>
    <dbReference type="NCBI Taxonomy" id="1399860"/>
    <lineage>
        <taxon>Eukaryota</taxon>
        <taxon>Fungi</taxon>
        <taxon>Dikarya</taxon>
        <taxon>Ascomycota</taxon>
        <taxon>Pezizomycotina</taxon>
        <taxon>Sordariomycetes</taxon>
        <taxon>Hypocreomycetidae</taxon>
        <taxon>Hypocreales</taxon>
        <taxon>Ophiocordycipitaceae</taxon>
        <taxon>Ophiocordyceps</taxon>
    </lineage>
</organism>
<comment type="subcellular location">
    <subcellularLocation>
        <location evidence="2">Nucleus</location>
        <location evidence="2">Nucleolus</location>
    </subcellularLocation>
</comment>
<dbReference type="Pfam" id="PF16575">
    <property type="entry name" value="CLP1_P"/>
    <property type="match status" value="1"/>
</dbReference>
<evidence type="ECO:0000256" key="5">
    <source>
        <dbReference type="ARBA" id="ARBA00019824"/>
    </source>
</evidence>
<evidence type="ECO:0000259" key="13">
    <source>
        <dbReference type="Pfam" id="PF16575"/>
    </source>
</evidence>
<dbReference type="OrthoDB" id="4054781at2759"/>
<dbReference type="PANTHER" id="PTHR12755">
    <property type="entry name" value="CLEAVAGE/POLYADENYLATION FACTOR IA SUBUNIT CLP1P"/>
    <property type="match status" value="1"/>
</dbReference>
<keyword evidence="10" id="KW-0067">ATP-binding</keyword>
<dbReference type="GO" id="GO:0005730">
    <property type="term" value="C:nucleolus"/>
    <property type="evidence" value="ECO:0007669"/>
    <property type="project" value="UniProtKB-SubCell"/>
</dbReference>
<dbReference type="InterPro" id="IPR045116">
    <property type="entry name" value="Clp1/Grc3"/>
</dbReference>
<dbReference type="STRING" id="1399860.A0A2C5XSZ4"/>
<comment type="function">
    <text evidence="1">Polynucleotide 5'-kinase involved in rRNA processing.</text>
</comment>
<dbReference type="FunFam" id="3.40.50.300:FF:001156">
    <property type="entry name" value="Polynucleotide 5-hydroxyl-kinase grc3"/>
    <property type="match status" value="1"/>
</dbReference>
<accession>A0A2C5XSZ4</accession>
<evidence type="ECO:0000313" key="14">
    <source>
        <dbReference type="EMBL" id="PHH59587.1"/>
    </source>
</evidence>
<evidence type="ECO:0000256" key="4">
    <source>
        <dbReference type="ARBA" id="ARBA00018706"/>
    </source>
</evidence>
<evidence type="ECO:0000256" key="11">
    <source>
        <dbReference type="ARBA" id="ARBA00023242"/>
    </source>
</evidence>
<keyword evidence="9" id="KW-0418">Kinase</keyword>
<feature type="compositionally biased region" description="Low complexity" evidence="12">
    <location>
        <begin position="36"/>
        <end position="47"/>
    </location>
</feature>
<protein>
    <recommendedName>
        <fullName evidence="5">Polynucleotide 5'-hydroxyl-kinase GRC3</fullName>
    </recommendedName>
    <alternativeName>
        <fullName evidence="4">Polynucleotide 5'-hydroxyl-kinase grc3</fullName>
    </alternativeName>
</protein>
<keyword evidence="15" id="KW-1185">Reference proteome</keyword>
<proteinExistence type="inferred from homology"/>
<gene>
    <name evidence="14" type="ORF">CDD81_2852</name>
</gene>
<keyword evidence="7" id="KW-0808">Transferase</keyword>
<comment type="caution">
    <text evidence="14">The sequence shown here is derived from an EMBL/GenBank/DDBJ whole genome shotgun (WGS) entry which is preliminary data.</text>
</comment>
<keyword evidence="6" id="KW-0698">rRNA processing</keyword>
<evidence type="ECO:0000256" key="2">
    <source>
        <dbReference type="ARBA" id="ARBA00004604"/>
    </source>
</evidence>
<dbReference type="Gene3D" id="3.40.50.300">
    <property type="entry name" value="P-loop containing nucleotide triphosphate hydrolases"/>
    <property type="match status" value="1"/>
</dbReference>
<feature type="region of interest" description="Disordered" evidence="12">
    <location>
        <begin position="1"/>
        <end position="47"/>
    </location>
</feature>
<dbReference type="PANTHER" id="PTHR12755:SF3">
    <property type="entry name" value="POLYNUCLEOTIDE 5'-HYDROXYL-KINASE NOL9"/>
    <property type="match status" value="1"/>
</dbReference>
<evidence type="ECO:0000256" key="7">
    <source>
        <dbReference type="ARBA" id="ARBA00022679"/>
    </source>
</evidence>
<evidence type="ECO:0000256" key="9">
    <source>
        <dbReference type="ARBA" id="ARBA00022777"/>
    </source>
</evidence>
<evidence type="ECO:0000256" key="1">
    <source>
        <dbReference type="ARBA" id="ARBA00003798"/>
    </source>
</evidence>
<sequence>MSSTLPSKRRKLEASRAPQSAVSALAARRRLAETDSSSSGEAAASASSNPFSLLQTLQTPYQDSLREQAVKKQTSSAAAETKNTTAQAPLVTYSSFTLTKQNHRVEADGTLEISLSDCERFLIVGSYGIRVLKGSVTVAGAVLNPGSSIQWVHAPHCYAVPVLRTAEDTKLVLYHDANAHGLRKLGRLSPMFRRIWDCQLAVASPESPISLPTFEFIGNSSEHAAQCTLQELVSPPQWNQKLASLAESMLVDEPTTVLICGPKSAGKSTFSRLLTNRLLTCADSDELGNRLAHGVAVLDLDPGQPEYSPPGTLSLVHVTRPNLGAPFTHASLDDEAFKIVRCHALATVNPASSTELYAECAMDLYTFYRQTLRNCPLLINTSGWVLGLGLELLLEVIGKIRPAEVVYMSTEGPMETVQALRNATKRCFTTLPSQPSHIRSRTATQLRDMQTMSYFHSFKKHGPNGTPRLAWESSALSSMRPLVVRYAGPGSGILGILRYDFQLPANLIAEAINGMVLAIVQVEDGRAFRSLAPADSYKLGHAGDAAAVPPVLTCGEDIALISNPNDETLDPRYSHTLGLGLVRGVDGPNKCLHMITPVSLPRLVDAKGIVLVHGNLDTPTWCYTEHLYEQEEAEPEQELDAMADEGEQDMATDNASLQTAVPWVEVLKGAEKRPVGSKVWRVRRDLGR</sequence>
<dbReference type="EMBL" id="NJET01000195">
    <property type="protein sequence ID" value="PHH59587.1"/>
    <property type="molecule type" value="Genomic_DNA"/>
</dbReference>
<evidence type="ECO:0000256" key="10">
    <source>
        <dbReference type="ARBA" id="ARBA00022840"/>
    </source>
</evidence>
<dbReference type="GO" id="GO:0005524">
    <property type="term" value="F:ATP binding"/>
    <property type="evidence" value="ECO:0007669"/>
    <property type="project" value="UniProtKB-KW"/>
</dbReference>
<evidence type="ECO:0000256" key="12">
    <source>
        <dbReference type="SAM" id="MobiDB-lite"/>
    </source>
</evidence>
<dbReference type="InterPro" id="IPR032319">
    <property type="entry name" value="CLP1_P"/>
</dbReference>